<evidence type="ECO:0000313" key="3">
    <source>
        <dbReference type="EMBL" id="SHJ26806.1"/>
    </source>
</evidence>
<accession>A0A8G2FB77</accession>
<name>A0A8G2FB77_9BACT</name>
<protein>
    <submittedName>
        <fullName evidence="3">Uncharacterized protein</fullName>
    </submittedName>
</protein>
<feature type="signal peptide" evidence="1">
    <location>
        <begin position="1"/>
        <end position="22"/>
    </location>
</feature>
<reference evidence="3 4" key="1">
    <citation type="submission" date="2016-11" db="EMBL/GenBank/DDBJ databases">
        <authorList>
            <person name="Varghese N."/>
            <person name="Submissions S."/>
        </authorList>
    </citation>
    <scope>NUCLEOTIDE SEQUENCE [LARGE SCALE GENOMIC DNA]</scope>
    <source>
        <strain evidence="3 4">DSM 17919</strain>
    </source>
</reference>
<evidence type="ECO:0000313" key="2">
    <source>
        <dbReference type="EMBL" id="MEZ6854314.1"/>
    </source>
</evidence>
<keyword evidence="1" id="KW-0732">Signal</keyword>
<evidence type="ECO:0000313" key="5">
    <source>
        <dbReference type="Proteomes" id="UP001568358"/>
    </source>
</evidence>
<comment type="caution">
    <text evidence="3">The sequence shown here is derived from an EMBL/GenBank/DDBJ whole genome shotgun (WGS) entry which is preliminary data.</text>
</comment>
<evidence type="ECO:0000256" key="1">
    <source>
        <dbReference type="SAM" id="SignalP"/>
    </source>
</evidence>
<dbReference type="EMBL" id="JBFSOO010000009">
    <property type="protein sequence ID" value="MEZ6854314.1"/>
    <property type="molecule type" value="Genomic_DNA"/>
</dbReference>
<gene>
    <name evidence="2" type="ORF">AB2Z07_12375</name>
    <name evidence="3" type="ORF">SAMN05660830_01999</name>
</gene>
<feature type="chain" id="PRO_5034072924" evidence="1">
    <location>
        <begin position="23"/>
        <end position="156"/>
    </location>
</feature>
<keyword evidence="5" id="KW-1185">Reference proteome</keyword>
<dbReference type="Proteomes" id="UP001568358">
    <property type="component" value="Unassembled WGS sequence"/>
</dbReference>
<evidence type="ECO:0000313" key="4">
    <source>
        <dbReference type="Proteomes" id="UP000184001"/>
    </source>
</evidence>
<dbReference type="Proteomes" id="UP000184001">
    <property type="component" value="Unassembled WGS sequence"/>
</dbReference>
<sequence length="156" mass="17556">MTSRITLLAFALVLVTATFASAMPTTTVICQKTTTVQPMMMDSKTSFLHAMRGTGYLPPTMMFTHVYTPQGVRVVQLPRMGMHPRMSGCSKLNMRARYQPAPYQAVYTQKDGRFVMYRVPAKMRTAPVMTQLGPNMHPQMMSPQQMSPMIRGVMMP</sequence>
<organism evidence="3 4">
    <name type="scientific">Halodesulfovibrio aestuarii</name>
    <dbReference type="NCBI Taxonomy" id="126333"/>
    <lineage>
        <taxon>Bacteria</taxon>
        <taxon>Pseudomonadati</taxon>
        <taxon>Thermodesulfobacteriota</taxon>
        <taxon>Desulfovibrionia</taxon>
        <taxon>Desulfovibrionales</taxon>
        <taxon>Desulfovibrionaceae</taxon>
        <taxon>Halodesulfovibrio</taxon>
    </lineage>
</organism>
<dbReference type="RefSeq" id="WP_020000071.1">
    <property type="nucleotide sequence ID" value="NZ_CP192217.1"/>
</dbReference>
<proteinExistence type="predicted"/>
<dbReference type="AlphaFoldDB" id="A0A8G2FB77"/>
<reference evidence="2 5" key="2">
    <citation type="submission" date="2024-07" db="EMBL/GenBank/DDBJ databases">
        <title>Active virus-host system and metabolic interactions in a Lokiarchaeon culture.</title>
        <authorList>
            <person name="Ponce Toledo R.I."/>
            <person name="Rodrigues Oliveira T."/>
            <person name="Schleper C."/>
        </authorList>
    </citation>
    <scope>NUCLEOTIDE SEQUENCE [LARGE SCALE GENOMIC DNA]</scope>
    <source>
        <strain evidence="2 5">B35</strain>
    </source>
</reference>
<dbReference type="EMBL" id="FQZR01000004">
    <property type="protein sequence ID" value="SHJ26806.1"/>
    <property type="molecule type" value="Genomic_DNA"/>
</dbReference>